<accession>A0A080WHW0</accession>
<organism evidence="1 2">
    <name type="scientific">Trichophyton rubrum (strain ATCC MYA-4607 / CBS 118892)</name>
    <name type="common">Athlete's foot fungus</name>
    <dbReference type="NCBI Taxonomy" id="559305"/>
    <lineage>
        <taxon>Eukaryota</taxon>
        <taxon>Fungi</taxon>
        <taxon>Dikarya</taxon>
        <taxon>Ascomycota</taxon>
        <taxon>Pezizomycotina</taxon>
        <taxon>Eurotiomycetes</taxon>
        <taxon>Eurotiomycetidae</taxon>
        <taxon>Onygenales</taxon>
        <taxon>Arthrodermataceae</taxon>
        <taxon>Trichophyton</taxon>
    </lineage>
</organism>
<proteinExistence type="predicted"/>
<name>A0A080WHW0_TRIRC</name>
<dbReference type="InParanoid" id="A0A080WHW0"/>
<dbReference type="AlphaFoldDB" id="A0A080WHW0"/>
<dbReference type="GeneID" id="71777230"/>
<protein>
    <submittedName>
        <fullName evidence="1">Uncharacterized protein</fullName>
    </submittedName>
</protein>
<evidence type="ECO:0000313" key="2">
    <source>
        <dbReference type="Proteomes" id="UP000008864"/>
    </source>
</evidence>
<dbReference type="HOGENOM" id="CLU_1714624_0_0_1"/>
<sequence length="153" mass="16603">MAVCGVHLGSDWRSYFCCDCNFDYALDSEVDFELDCEIGCGSGCGCGCDYSSHRSHIWEEIGSFHGLCLCLCSHLPSPGSAPGAAAAIEMTVCRVPNPYCHDIRLRCLLASCQPSRHLGRHGHGHGNTCLGPISTGSEPQYNKYKEKGRKARS</sequence>
<dbReference type="EMBL" id="GG700649">
    <property type="protein sequence ID" value="KFL60944.1"/>
    <property type="molecule type" value="Genomic_DNA"/>
</dbReference>
<reference evidence="2" key="1">
    <citation type="journal article" date="2012" name="MBio">
        <title>Comparative genome analysis of Trichophyton rubrum and related dermatophytes reveals candidate genes involved in infection.</title>
        <authorList>
            <person name="Martinez D.A."/>
            <person name="Oliver B.G."/>
            <person name="Graeser Y."/>
            <person name="Goldberg J.M."/>
            <person name="Li W."/>
            <person name="Martinez-Rossi N.M."/>
            <person name="Monod M."/>
            <person name="Shelest E."/>
            <person name="Barton R.C."/>
            <person name="Birch E."/>
            <person name="Brakhage A.A."/>
            <person name="Chen Z."/>
            <person name="Gurr S.J."/>
            <person name="Heiman D."/>
            <person name="Heitman J."/>
            <person name="Kosti I."/>
            <person name="Rossi A."/>
            <person name="Saif S."/>
            <person name="Samalova M."/>
            <person name="Saunders C.W."/>
            <person name="Shea T."/>
            <person name="Summerbell R.C."/>
            <person name="Xu J."/>
            <person name="Young S."/>
            <person name="Zeng Q."/>
            <person name="Birren B.W."/>
            <person name="Cuomo C.A."/>
            <person name="White T.C."/>
        </authorList>
    </citation>
    <scope>NUCLEOTIDE SEQUENCE [LARGE SCALE GENOMIC DNA]</scope>
    <source>
        <strain evidence="2">ATCC MYA-4607 / CBS 118892</strain>
    </source>
</reference>
<dbReference type="RefSeq" id="XP_047605722.1">
    <property type="nucleotide sequence ID" value="XM_047750925.1"/>
</dbReference>
<gene>
    <name evidence="1" type="ORF">TERG_11881</name>
</gene>
<keyword evidence="2" id="KW-1185">Reference proteome</keyword>
<evidence type="ECO:0000313" key="1">
    <source>
        <dbReference type="EMBL" id="KFL60944.1"/>
    </source>
</evidence>
<dbReference type="Proteomes" id="UP000008864">
    <property type="component" value="Unassembled WGS sequence"/>
</dbReference>